<dbReference type="AlphaFoldDB" id="X6M666"/>
<name>X6M666_RETFI</name>
<evidence type="ECO:0000313" key="1">
    <source>
        <dbReference type="EMBL" id="ETO09141.1"/>
    </source>
</evidence>
<reference evidence="1 2" key="1">
    <citation type="journal article" date="2013" name="Curr. Biol.">
        <title>The Genome of the Foraminiferan Reticulomyxa filosa.</title>
        <authorList>
            <person name="Glockner G."/>
            <person name="Hulsmann N."/>
            <person name="Schleicher M."/>
            <person name="Noegel A.A."/>
            <person name="Eichinger L."/>
            <person name="Gallinger C."/>
            <person name="Pawlowski J."/>
            <person name="Sierra R."/>
            <person name="Euteneuer U."/>
            <person name="Pillet L."/>
            <person name="Moustafa A."/>
            <person name="Platzer M."/>
            <person name="Groth M."/>
            <person name="Szafranski K."/>
            <person name="Schliwa M."/>
        </authorList>
    </citation>
    <scope>NUCLEOTIDE SEQUENCE [LARGE SCALE GENOMIC DNA]</scope>
</reference>
<keyword evidence="2" id="KW-1185">Reference proteome</keyword>
<sequence>MSLYRFSLTQNKTKQTKKKDKTTHVILTGTYVLKSNFTIQMKHVSLFNHSPGGQLRREMLSDIDKRQSAITNGRRAVNHPRSIQIAPENIRPLGCIHSSEGRTSLNSSTTTTKKTTFFFFFLNFKRGECVSETKQQTKMKDIEQKDYFALVTTLEQLKLALWS</sequence>
<dbReference type="EMBL" id="ASPP01024317">
    <property type="protein sequence ID" value="ETO09141.1"/>
    <property type="molecule type" value="Genomic_DNA"/>
</dbReference>
<gene>
    <name evidence="1" type="ORF">RFI_28246</name>
</gene>
<accession>X6M666</accession>
<evidence type="ECO:0000313" key="2">
    <source>
        <dbReference type="Proteomes" id="UP000023152"/>
    </source>
</evidence>
<organism evidence="1 2">
    <name type="scientific">Reticulomyxa filosa</name>
    <dbReference type="NCBI Taxonomy" id="46433"/>
    <lineage>
        <taxon>Eukaryota</taxon>
        <taxon>Sar</taxon>
        <taxon>Rhizaria</taxon>
        <taxon>Retaria</taxon>
        <taxon>Foraminifera</taxon>
        <taxon>Monothalamids</taxon>
        <taxon>Reticulomyxidae</taxon>
        <taxon>Reticulomyxa</taxon>
    </lineage>
</organism>
<comment type="caution">
    <text evidence="1">The sequence shown here is derived from an EMBL/GenBank/DDBJ whole genome shotgun (WGS) entry which is preliminary data.</text>
</comment>
<proteinExistence type="predicted"/>
<dbReference type="Proteomes" id="UP000023152">
    <property type="component" value="Unassembled WGS sequence"/>
</dbReference>
<protein>
    <submittedName>
        <fullName evidence="1">Uncharacterized protein</fullName>
    </submittedName>
</protein>